<dbReference type="PANTHER" id="PTHR31683">
    <property type="entry name" value="PECTATE LYASE 18-RELATED"/>
    <property type="match status" value="1"/>
</dbReference>
<dbReference type="RefSeq" id="WP_109572209.1">
    <property type="nucleotide sequence ID" value="NZ_UHJL01000001.1"/>
</dbReference>
<dbReference type="SUPFAM" id="SSF49785">
    <property type="entry name" value="Galactose-binding domain-like"/>
    <property type="match status" value="1"/>
</dbReference>
<feature type="domain" description="CBM6" evidence="4">
    <location>
        <begin position="358"/>
        <end position="478"/>
    </location>
</feature>
<dbReference type="Gene3D" id="2.60.120.260">
    <property type="entry name" value="Galactose-binding domain-like"/>
    <property type="match status" value="1"/>
</dbReference>
<dbReference type="InterPro" id="IPR002022">
    <property type="entry name" value="Pec_lyase"/>
</dbReference>
<evidence type="ECO:0000313" key="6">
    <source>
        <dbReference type="Proteomes" id="UP000255423"/>
    </source>
</evidence>
<dbReference type="Proteomes" id="UP000255423">
    <property type="component" value="Unassembled WGS sequence"/>
</dbReference>
<dbReference type="PROSITE" id="PS51175">
    <property type="entry name" value="CBM6"/>
    <property type="match status" value="1"/>
</dbReference>
<accession>A0A380RXB4</accession>
<dbReference type="GO" id="GO:0030246">
    <property type="term" value="F:carbohydrate binding"/>
    <property type="evidence" value="ECO:0007669"/>
    <property type="project" value="InterPro"/>
</dbReference>
<dbReference type="InterPro" id="IPR012334">
    <property type="entry name" value="Pectin_lyas_fold"/>
</dbReference>
<feature type="chain" id="PRO_5016822114" evidence="3">
    <location>
        <begin position="22"/>
        <end position="563"/>
    </location>
</feature>
<dbReference type="GO" id="GO:0005576">
    <property type="term" value="C:extracellular region"/>
    <property type="evidence" value="ECO:0007669"/>
    <property type="project" value="UniProtKB-SubCell"/>
</dbReference>
<gene>
    <name evidence="5" type="ORF">SAMN05661053_0867</name>
</gene>
<evidence type="ECO:0000256" key="3">
    <source>
        <dbReference type="SAM" id="SignalP"/>
    </source>
</evidence>
<dbReference type="GO" id="GO:0030570">
    <property type="term" value="F:pectate lyase activity"/>
    <property type="evidence" value="ECO:0007669"/>
    <property type="project" value="InterPro"/>
</dbReference>
<dbReference type="InterPro" id="IPR008979">
    <property type="entry name" value="Galactose-bd-like_sf"/>
</dbReference>
<comment type="subcellular location">
    <subcellularLocation>
        <location evidence="2">Secreted</location>
    </subcellularLocation>
</comment>
<dbReference type="InterPro" id="IPR045032">
    <property type="entry name" value="PEL"/>
</dbReference>
<name>A0A380RXB4_FIBSU</name>
<dbReference type="Gene3D" id="2.160.20.10">
    <property type="entry name" value="Single-stranded right-handed beta-helix, Pectin lyase-like"/>
    <property type="match status" value="1"/>
</dbReference>
<protein>
    <submittedName>
        <fullName evidence="5">Pectate lyase</fullName>
    </submittedName>
</protein>
<feature type="signal peptide" evidence="3">
    <location>
        <begin position="1"/>
        <end position="21"/>
    </location>
</feature>
<evidence type="ECO:0000313" key="5">
    <source>
        <dbReference type="EMBL" id="SUQ19627.1"/>
    </source>
</evidence>
<dbReference type="PANTHER" id="PTHR31683:SF18">
    <property type="entry name" value="PECTATE LYASE 21-RELATED"/>
    <property type="match status" value="1"/>
</dbReference>
<organism evidence="5 6">
    <name type="scientific">Fibrobacter succinogenes</name>
    <name type="common">Bacteroides succinogenes</name>
    <dbReference type="NCBI Taxonomy" id="833"/>
    <lineage>
        <taxon>Bacteria</taxon>
        <taxon>Pseudomonadati</taxon>
        <taxon>Fibrobacterota</taxon>
        <taxon>Fibrobacteria</taxon>
        <taxon>Fibrobacterales</taxon>
        <taxon>Fibrobacteraceae</taxon>
        <taxon>Fibrobacter</taxon>
    </lineage>
</organism>
<evidence type="ECO:0000256" key="2">
    <source>
        <dbReference type="RuleBase" id="RU361173"/>
    </source>
</evidence>
<keyword evidence="2" id="KW-0964">Secreted</keyword>
<evidence type="ECO:0000256" key="1">
    <source>
        <dbReference type="ARBA" id="ARBA00023239"/>
    </source>
</evidence>
<evidence type="ECO:0000259" key="4">
    <source>
        <dbReference type="PROSITE" id="PS51175"/>
    </source>
</evidence>
<dbReference type="Pfam" id="PF03422">
    <property type="entry name" value="CBM_6"/>
    <property type="match status" value="1"/>
</dbReference>
<dbReference type="InterPro" id="IPR011050">
    <property type="entry name" value="Pectin_lyase_fold/virulence"/>
</dbReference>
<dbReference type="SMART" id="SM00656">
    <property type="entry name" value="Amb_all"/>
    <property type="match status" value="1"/>
</dbReference>
<comment type="similarity">
    <text evidence="2">Belongs to the polysaccharide lyase 1 family.</text>
</comment>
<keyword evidence="3" id="KW-0732">Signal</keyword>
<dbReference type="InterPro" id="IPR005084">
    <property type="entry name" value="CBM6"/>
</dbReference>
<sequence length="563" mass="60333">MFEASNRILAVLCGLAVCASAAVDQCKPIGWATRSGRTSTEFNVTGGGNSTPITVKTFADLQKYAKDSSPRVIYIDGTLGDGWSGTSGSRLNITASNKTIIGLKPGTLLKAPIHITSKASNIIIRNIVIQGPGSNADQAWDNLTIEGESKNIWIDHCEFWDGQDGNADVVKGSDNVTFTWCIFGYKKKSTHNLSNLIGSSDNEPVSEGKLNVTYMFNWWKAANQRKPRCRYGNVHVVNNLLTGDASITNGTDVLGVAAGHMCRVRTERNVFINENNPIYTGVANGTGVNEVIDNIFTNCSGNTKGTGTSFTPPYEYTSFMLKASEVEAAVKANAGATLKSPTECDANYVEPEPPTPDKQFQAETGTITGGVSESSNGGYHGDGYVNFDKGGDVIVNVKVDTAGQYKFDIDFANGSSEARSLAISAGLDTATTSFKTTGGWTVWETAEVLVNLAAGENAVKFATVGGNDGPNIDQFDVTLVKAAEKDSSEEKTTSIRSKSVVMVEPSVYRVRIFDTKGALVRRMSVESAKVGDVAWMTRGLPAGLYVMQLKSANTERRKFIAVK</sequence>
<keyword evidence="1 2" id="KW-0456">Lyase</keyword>
<keyword evidence="2" id="KW-0119">Carbohydrate metabolism</keyword>
<dbReference type="EMBL" id="UHJL01000001">
    <property type="protein sequence ID" value="SUQ19627.1"/>
    <property type="molecule type" value="Genomic_DNA"/>
</dbReference>
<keyword evidence="2" id="KW-0624">Polysaccharide degradation</keyword>
<dbReference type="SUPFAM" id="SSF51126">
    <property type="entry name" value="Pectin lyase-like"/>
    <property type="match status" value="1"/>
</dbReference>
<reference evidence="5 6" key="1">
    <citation type="submission" date="2017-08" db="EMBL/GenBank/DDBJ databases">
        <authorList>
            <person name="de Groot N.N."/>
        </authorList>
    </citation>
    <scope>NUCLEOTIDE SEQUENCE [LARGE SCALE GENOMIC DNA]</scope>
    <source>
        <strain evidence="5 6">HM2</strain>
    </source>
</reference>
<proteinExistence type="inferred from homology"/>
<dbReference type="GO" id="GO:0000272">
    <property type="term" value="P:polysaccharide catabolic process"/>
    <property type="evidence" value="ECO:0007669"/>
    <property type="project" value="UniProtKB-KW"/>
</dbReference>
<dbReference type="AlphaFoldDB" id="A0A380RXB4"/>
<dbReference type="Pfam" id="PF00544">
    <property type="entry name" value="Pectate_lyase_4"/>
    <property type="match status" value="1"/>
</dbReference>